<evidence type="ECO:0008006" key="4">
    <source>
        <dbReference type="Google" id="ProtNLM"/>
    </source>
</evidence>
<sequence length="530" mass="59896">MKNFVSLLIILFSALSFAQKEFHVFPSDGNNIVGSPNGDGSINNPWDLQTALQQSSKRVNGGDIIWIHEGIYNGRFKSVLKSTNSDFITVSAYKQDRVVLNGNVGSKGGAVLDVNSTNVIFRNFEVTFLGEYSRLYSDENYYTASGINHRAGECKFQNLIIYNIPGLGFGSWKLTGGSVIEDCIIYNNGTMEEPRGSGEGMYVQNKSDDLRIIRNNIIFNNYYKGIEVWSASAGHDYEFVKNVELSDNILFNNGMPSGTLRDNVIIATNDTKGINKARDIQVKNNVFYHNIDFSDSKNYGYGTALAIGFKARALVENITITDNILLGRNNPLNLMHFKSLTFKNNKVYGSYVNFDKSSLPALNSGLLDFDNNEYYTRKNSGFRIVKYKDYNLQDWQQTFGVDKNSSMKRFKDFEINPVLKVTPLHTNSSHFNVALIDKNGNDVEVDFSAFHIKEGTPYKIYDIENRKEILKAGRLLKGGKIKFPLNSKAFEKPLHNTVATKSANNFGVFRIEFEALEKKSALERFFDWLF</sequence>
<dbReference type="EMBL" id="QJTD01000007">
    <property type="protein sequence ID" value="PYE80113.1"/>
    <property type="molecule type" value="Genomic_DNA"/>
</dbReference>
<evidence type="ECO:0000313" key="3">
    <source>
        <dbReference type="Proteomes" id="UP000248054"/>
    </source>
</evidence>
<evidence type="ECO:0000256" key="1">
    <source>
        <dbReference type="SAM" id="SignalP"/>
    </source>
</evidence>
<dbReference type="SMART" id="SM00710">
    <property type="entry name" value="PbH1"/>
    <property type="match status" value="5"/>
</dbReference>
<feature type="signal peptide" evidence="1">
    <location>
        <begin position="1"/>
        <end position="18"/>
    </location>
</feature>
<dbReference type="Proteomes" id="UP000248054">
    <property type="component" value="Unassembled WGS sequence"/>
</dbReference>
<proteinExistence type="predicted"/>
<feature type="chain" id="PRO_5016123336" description="Parallel beta helix pectate lyase-like protein" evidence="1">
    <location>
        <begin position="19"/>
        <end position="530"/>
    </location>
</feature>
<keyword evidence="1" id="KW-0732">Signal</keyword>
<evidence type="ECO:0000313" key="2">
    <source>
        <dbReference type="EMBL" id="PYE80113.1"/>
    </source>
</evidence>
<name>A0A2V4YAS5_9FLAO</name>
<dbReference type="Gene3D" id="2.160.20.10">
    <property type="entry name" value="Single-stranded right-handed beta-helix, Pectin lyase-like"/>
    <property type="match status" value="1"/>
</dbReference>
<protein>
    <recommendedName>
        <fullName evidence="4">Parallel beta helix pectate lyase-like protein</fullName>
    </recommendedName>
</protein>
<dbReference type="InterPro" id="IPR006626">
    <property type="entry name" value="PbH1"/>
</dbReference>
<dbReference type="InterPro" id="IPR011050">
    <property type="entry name" value="Pectin_lyase_fold/virulence"/>
</dbReference>
<dbReference type="AlphaFoldDB" id="A0A2V4YAS5"/>
<dbReference type="OrthoDB" id="1398789at2"/>
<comment type="caution">
    <text evidence="2">The sequence shown here is derived from an EMBL/GenBank/DDBJ whole genome shotgun (WGS) entry which is preliminary data.</text>
</comment>
<gene>
    <name evidence="2" type="ORF">DFQ11_10783</name>
</gene>
<dbReference type="RefSeq" id="WP_110476306.1">
    <property type="nucleotide sequence ID" value="NZ_BMWQ01000007.1"/>
</dbReference>
<dbReference type="InterPro" id="IPR012334">
    <property type="entry name" value="Pectin_lyas_fold"/>
</dbReference>
<accession>A0A2V4YAS5</accession>
<organism evidence="2 3">
    <name type="scientific">Winogradskyella epiphytica</name>
    <dbReference type="NCBI Taxonomy" id="262005"/>
    <lineage>
        <taxon>Bacteria</taxon>
        <taxon>Pseudomonadati</taxon>
        <taxon>Bacteroidota</taxon>
        <taxon>Flavobacteriia</taxon>
        <taxon>Flavobacteriales</taxon>
        <taxon>Flavobacteriaceae</taxon>
        <taxon>Winogradskyella</taxon>
    </lineage>
</organism>
<dbReference type="SUPFAM" id="SSF51126">
    <property type="entry name" value="Pectin lyase-like"/>
    <property type="match status" value="1"/>
</dbReference>
<keyword evidence="3" id="KW-1185">Reference proteome</keyword>
<reference evidence="2 3" key="1">
    <citation type="submission" date="2018-06" db="EMBL/GenBank/DDBJ databases">
        <title>Genomic Encyclopedia of Type Strains, Phase III (KMG-III): the genomes of soil and plant-associated and newly described type strains.</title>
        <authorList>
            <person name="Whitman W."/>
        </authorList>
    </citation>
    <scope>NUCLEOTIDE SEQUENCE [LARGE SCALE GENOMIC DNA]</scope>
    <source>
        <strain evidence="2 3">CECT 7945</strain>
    </source>
</reference>